<dbReference type="EMBL" id="KZ613545">
    <property type="protein sequence ID" value="PMD12663.1"/>
    <property type="molecule type" value="Genomic_DNA"/>
</dbReference>
<dbReference type="CDD" id="cd00920">
    <property type="entry name" value="Cupredoxin"/>
    <property type="match status" value="1"/>
</dbReference>
<protein>
    <submittedName>
        <fullName evidence="1">Uncharacterized protein</fullName>
    </submittedName>
</protein>
<dbReference type="AlphaFoldDB" id="A0A2J6PF93"/>
<proteinExistence type="predicted"/>
<dbReference type="Gene3D" id="2.60.40.420">
    <property type="entry name" value="Cupredoxins - blue copper proteins"/>
    <property type="match status" value="1"/>
</dbReference>
<evidence type="ECO:0000313" key="1">
    <source>
        <dbReference type="EMBL" id="PMD12663.1"/>
    </source>
</evidence>
<dbReference type="Proteomes" id="UP000235672">
    <property type="component" value="Unassembled WGS sequence"/>
</dbReference>
<organism evidence="1 2">
    <name type="scientific">Hyaloscypha hepaticicola</name>
    <dbReference type="NCBI Taxonomy" id="2082293"/>
    <lineage>
        <taxon>Eukaryota</taxon>
        <taxon>Fungi</taxon>
        <taxon>Dikarya</taxon>
        <taxon>Ascomycota</taxon>
        <taxon>Pezizomycotina</taxon>
        <taxon>Leotiomycetes</taxon>
        <taxon>Helotiales</taxon>
        <taxon>Hyaloscyphaceae</taxon>
        <taxon>Hyaloscypha</taxon>
    </lineage>
</organism>
<dbReference type="InterPro" id="IPR008972">
    <property type="entry name" value="Cupredoxin"/>
</dbReference>
<dbReference type="SUPFAM" id="SSF49503">
    <property type="entry name" value="Cupredoxins"/>
    <property type="match status" value="1"/>
</dbReference>
<accession>A0A2J6PF93</accession>
<sequence length="97" mass="10500">GTLAYSPNNIKANVGDMVQFQFAPNNHTVTQSTFAQPCQPIAMNMPGTTGFYSGFMPVTAATTTTPTYTIMINNTTPIWLYCSQGMHCQKGMVAVIN</sequence>
<name>A0A2J6PF93_9HELO</name>
<dbReference type="PANTHER" id="PTHR34883">
    <property type="entry name" value="SERINE-RICH PROTEIN, PUTATIVE-RELATED-RELATED"/>
    <property type="match status" value="1"/>
</dbReference>
<dbReference type="InterPro" id="IPR052953">
    <property type="entry name" value="Ser-rich/MCO-related"/>
</dbReference>
<feature type="non-terminal residue" evidence="1">
    <location>
        <position position="1"/>
    </location>
</feature>
<dbReference type="OrthoDB" id="5421909at2759"/>
<reference evidence="1 2" key="1">
    <citation type="submission" date="2016-05" db="EMBL/GenBank/DDBJ databases">
        <title>A degradative enzymes factory behind the ericoid mycorrhizal symbiosis.</title>
        <authorList>
            <consortium name="DOE Joint Genome Institute"/>
            <person name="Martino E."/>
            <person name="Morin E."/>
            <person name="Grelet G."/>
            <person name="Kuo A."/>
            <person name="Kohler A."/>
            <person name="Daghino S."/>
            <person name="Barry K."/>
            <person name="Choi C."/>
            <person name="Cichocki N."/>
            <person name="Clum A."/>
            <person name="Copeland A."/>
            <person name="Hainaut M."/>
            <person name="Haridas S."/>
            <person name="Labutti K."/>
            <person name="Lindquist E."/>
            <person name="Lipzen A."/>
            <person name="Khouja H.-R."/>
            <person name="Murat C."/>
            <person name="Ohm R."/>
            <person name="Olson A."/>
            <person name="Spatafora J."/>
            <person name="Veneault-Fourrey C."/>
            <person name="Henrissat B."/>
            <person name="Grigoriev I."/>
            <person name="Martin F."/>
            <person name="Perotto S."/>
        </authorList>
    </citation>
    <scope>NUCLEOTIDE SEQUENCE [LARGE SCALE GENOMIC DNA]</scope>
    <source>
        <strain evidence="1 2">UAMH 7357</strain>
    </source>
</reference>
<evidence type="ECO:0000313" key="2">
    <source>
        <dbReference type="Proteomes" id="UP000235672"/>
    </source>
</evidence>
<keyword evidence="2" id="KW-1185">Reference proteome</keyword>
<gene>
    <name evidence="1" type="ORF">NA56DRAFT_539932</name>
</gene>
<feature type="non-terminal residue" evidence="1">
    <location>
        <position position="97"/>
    </location>
</feature>
<dbReference type="PANTHER" id="PTHR34883:SF17">
    <property type="entry name" value="CUPREDOXIN"/>
    <property type="match status" value="1"/>
</dbReference>
<dbReference type="STRING" id="1745343.A0A2J6PF93"/>